<dbReference type="PANTHER" id="PTHR33236">
    <property type="entry name" value="INTRAFLAGELLAR TRANSPORT PROTEIN 122 FAMILY PROTEIN-RELATED"/>
    <property type="match status" value="1"/>
</dbReference>
<keyword evidence="3" id="KW-1185">Reference proteome</keyword>
<dbReference type="InterPro" id="IPR058698">
    <property type="entry name" value="CUB_metazoa"/>
</dbReference>
<dbReference type="PANTHER" id="PTHR33236:SF5">
    <property type="entry name" value="CUB DOMAIN-CONTAINING PROTEIN"/>
    <property type="match status" value="1"/>
</dbReference>
<feature type="non-terminal residue" evidence="2">
    <location>
        <position position="1"/>
    </location>
</feature>
<evidence type="ECO:0000313" key="3">
    <source>
        <dbReference type="Proteomes" id="UP000318571"/>
    </source>
</evidence>
<accession>A0A553P438</accession>
<sequence length="313" mass="33478">SVFNVVQFQNEACQTLNNNQLGVCYTGEECLKRQGTVSGHCASGFGPSMSAQVAGFSLNGNQIENTQGPAITTTSRCITDFFQITNPGGSNPPIVCGQNSGEHGRESIGLAVCCIILLNQFSFIDVLVYVDSSSSCNDLSFFIRQFNPVPSSGQDSSWLIKISQFACTFGNLAPSGREVNTCSICWTPQVPQDFQLSGVGNMGITDPDICCGYGLAGVDIRGYDCLLVPSARSAGQARLKANRFCGASRGLAAIGSQSVNMVPPLKMGLSIATTICSNRVPFAIRFVSDNFEFTMEIRPQKGFRLLYQLSGCT</sequence>
<feature type="non-terminal residue" evidence="2">
    <location>
        <position position="313"/>
    </location>
</feature>
<dbReference type="EMBL" id="VCGU01000008">
    <property type="protein sequence ID" value="TRY72451.1"/>
    <property type="molecule type" value="Genomic_DNA"/>
</dbReference>
<evidence type="ECO:0000313" key="2">
    <source>
        <dbReference type="EMBL" id="TRY72451.1"/>
    </source>
</evidence>
<gene>
    <name evidence="2" type="ORF">TCAL_01025</name>
</gene>
<comment type="caution">
    <text evidence="2">The sequence shown here is derived from an EMBL/GenBank/DDBJ whole genome shotgun (WGS) entry which is preliminary data.</text>
</comment>
<dbReference type="Pfam" id="PF26080">
    <property type="entry name" value="CUB_animal"/>
    <property type="match status" value="1"/>
</dbReference>
<dbReference type="Proteomes" id="UP000318571">
    <property type="component" value="Chromosome 7"/>
</dbReference>
<protein>
    <recommendedName>
        <fullName evidence="1">CUB domain-containing protein</fullName>
    </recommendedName>
</protein>
<feature type="domain" description="CUB" evidence="1">
    <location>
        <begin position="177"/>
        <end position="309"/>
    </location>
</feature>
<reference evidence="2 3" key="1">
    <citation type="journal article" date="2018" name="Nat. Ecol. Evol.">
        <title>Genomic signatures of mitonuclear coevolution across populations of Tigriopus californicus.</title>
        <authorList>
            <person name="Barreto F.S."/>
            <person name="Watson E.T."/>
            <person name="Lima T.G."/>
            <person name="Willett C.S."/>
            <person name="Edmands S."/>
            <person name="Li W."/>
            <person name="Burton R.S."/>
        </authorList>
    </citation>
    <scope>NUCLEOTIDE SEQUENCE [LARGE SCALE GENOMIC DNA]</scope>
    <source>
        <strain evidence="2 3">San Diego</strain>
    </source>
</reference>
<proteinExistence type="predicted"/>
<dbReference type="AlphaFoldDB" id="A0A553P438"/>
<name>A0A553P438_TIGCA</name>
<evidence type="ECO:0000259" key="1">
    <source>
        <dbReference type="Pfam" id="PF26080"/>
    </source>
</evidence>
<organism evidence="2 3">
    <name type="scientific">Tigriopus californicus</name>
    <name type="common">Marine copepod</name>
    <dbReference type="NCBI Taxonomy" id="6832"/>
    <lineage>
        <taxon>Eukaryota</taxon>
        <taxon>Metazoa</taxon>
        <taxon>Ecdysozoa</taxon>
        <taxon>Arthropoda</taxon>
        <taxon>Crustacea</taxon>
        <taxon>Multicrustacea</taxon>
        <taxon>Hexanauplia</taxon>
        <taxon>Copepoda</taxon>
        <taxon>Harpacticoida</taxon>
        <taxon>Harpacticidae</taxon>
        <taxon>Tigriopus</taxon>
    </lineage>
</organism>